<reference evidence="9 10" key="1">
    <citation type="journal article" date="2014" name="Int. J. Syst. Evol. Microbiol.">
        <title>Nitrososphaera viennensis gen. nov., sp. nov., an aerobic and mesophilic, ammonia-oxidizing archaeon from soil and a member of the archaeal phylum Thaumarchaeota.</title>
        <authorList>
            <person name="Stieglmeier M."/>
            <person name="Klingl A."/>
            <person name="Alves R.J."/>
            <person name="Rittmann S.K."/>
            <person name="Melcher M."/>
            <person name="Leisch N."/>
            <person name="Schleper C."/>
        </authorList>
    </citation>
    <scope>NUCLEOTIDE SEQUENCE [LARGE SCALE GENOMIC DNA]</scope>
    <source>
        <strain evidence="9">EN76</strain>
    </source>
</reference>
<feature type="transmembrane region" description="Helical" evidence="8">
    <location>
        <begin position="94"/>
        <end position="113"/>
    </location>
</feature>
<dbReference type="HOGENOM" id="CLU_043611_0_1_2"/>
<dbReference type="GO" id="GO:0046428">
    <property type="term" value="F:1,4-dihydroxy-2-naphthoate polyprenyltransferase activity"/>
    <property type="evidence" value="ECO:0007669"/>
    <property type="project" value="UniProtKB-EC"/>
</dbReference>
<dbReference type="PIRSF" id="PIRSF005355">
    <property type="entry name" value="UBIAD1"/>
    <property type="match status" value="1"/>
</dbReference>
<dbReference type="PANTHER" id="PTHR13929">
    <property type="entry name" value="1,4-DIHYDROXY-2-NAPHTHOATE OCTAPRENYLTRANSFERASE"/>
    <property type="match status" value="1"/>
</dbReference>
<dbReference type="InterPro" id="IPR000537">
    <property type="entry name" value="UbiA_prenyltransferase"/>
</dbReference>
<dbReference type="EC" id="2.5.1.74" evidence="9"/>
<dbReference type="AlphaFoldDB" id="A0A060HDM2"/>
<dbReference type="Gene3D" id="1.10.357.140">
    <property type="entry name" value="UbiA prenyltransferase"/>
    <property type="match status" value="1"/>
</dbReference>
<dbReference type="CDD" id="cd13962">
    <property type="entry name" value="PT_UbiA_UBIAD1"/>
    <property type="match status" value="1"/>
</dbReference>
<evidence type="ECO:0000256" key="2">
    <source>
        <dbReference type="ARBA" id="ARBA00004863"/>
    </source>
</evidence>
<evidence type="ECO:0000256" key="1">
    <source>
        <dbReference type="ARBA" id="ARBA00004651"/>
    </source>
</evidence>
<dbReference type="UniPathway" id="UPA00079"/>
<dbReference type="EMBL" id="CP007536">
    <property type="protein sequence ID" value="AIC14809.1"/>
    <property type="molecule type" value="Genomic_DNA"/>
</dbReference>
<dbReference type="PANTHER" id="PTHR13929:SF0">
    <property type="entry name" value="UBIA PRENYLTRANSFERASE DOMAIN-CONTAINING PROTEIN 1"/>
    <property type="match status" value="1"/>
</dbReference>
<keyword evidence="6 8" id="KW-1133">Transmembrane helix</keyword>
<keyword evidence="7 8" id="KW-0472">Membrane</keyword>
<evidence type="ECO:0000313" key="10">
    <source>
        <dbReference type="Proteomes" id="UP000027093"/>
    </source>
</evidence>
<gene>
    <name evidence="9" type="primary">menA</name>
    <name evidence="9" type="ORF">NVIE_006060</name>
</gene>
<keyword evidence="5 8" id="KW-0812">Transmembrane</keyword>
<organism evidence="9 10">
    <name type="scientific">Nitrososphaera viennensis EN76</name>
    <dbReference type="NCBI Taxonomy" id="926571"/>
    <lineage>
        <taxon>Archaea</taxon>
        <taxon>Nitrososphaerota</taxon>
        <taxon>Nitrososphaeria</taxon>
        <taxon>Nitrososphaerales</taxon>
        <taxon>Nitrososphaeraceae</taxon>
        <taxon>Nitrososphaera</taxon>
    </lineage>
</organism>
<evidence type="ECO:0000256" key="4">
    <source>
        <dbReference type="ARBA" id="ARBA00022679"/>
    </source>
</evidence>
<keyword evidence="10" id="KW-1185">Reference proteome</keyword>
<comment type="subcellular location">
    <subcellularLocation>
        <location evidence="1">Cell membrane</location>
        <topology evidence="1">Multi-pass membrane protein</topology>
    </subcellularLocation>
</comment>
<keyword evidence="3" id="KW-0474">Menaquinone biosynthesis</keyword>
<dbReference type="Proteomes" id="UP000027093">
    <property type="component" value="Chromosome"/>
</dbReference>
<evidence type="ECO:0000256" key="8">
    <source>
        <dbReference type="SAM" id="Phobius"/>
    </source>
</evidence>
<proteinExistence type="predicted"/>
<feature type="transmembrane region" description="Helical" evidence="8">
    <location>
        <begin position="119"/>
        <end position="135"/>
    </location>
</feature>
<keyword evidence="4 9" id="KW-0808">Transferase</keyword>
<feature type="transmembrane region" description="Helical" evidence="8">
    <location>
        <begin position="12"/>
        <end position="34"/>
    </location>
</feature>
<evidence type="ECO:0000256" key="6">
    <source>
        <dbReference type="ARBA" id="ARBA00022989"/>
    </source>
</evidence>
<evidence type="ECO:0000256" key="5">
    <source>
        <dbReference type="ARBA" id="ARBA00022692"/>
    </source>
</evidence>
<feature type="transmembrane region" description="Helical" evidence="8">
    <location>
        <begin position="270"/>
        <end position="293"/>
    </location>
</feature>
<protein>
    <submittedName>
        <fullName evidence="9">1,4-dihydroxy-2-naphthoate octaprenyltransferase</fullName>
        <ecNumber evidence="9">2.5.1.74</ecNumber>
    </submittedName>
</protein>
<evidence type="ECO:0000256" key="7">
    <source>
        <dbReference type="ARBA" id="ARBA00023136"/>
    </source>
</evidence>
<dbReference type="InterPro" id="IPR026046">
    <property type="entry name" value="UBIAD1"/>
</dbReference>
<dbReference type="Pfam" id="PF01040">
    <property type="entry name" value="UbiA"/>
    <property type="match status" value="1"/>
</dbReference>
<feature type="transmembrane region" description="Helical" evidence="8">
    <location>
        <begin position="173"/>
        <end position="195"/>
    </location>
</feature>
<evidence type="ECO:0000256" key="3">
    <source>
        <dbReference type="ARBA" id="ARBA00022428"/>
    </source>
</evidence>
<dbReference type="KEGG" id="nvn:NVIE_006060"/>
<dbReference type="STRING" id="926571.NVIE_006060"/>
<dbReference type="GO" id="GO:0042371">
    <property type="term" value="P:vitamin K biosynthetic process"/>
    <property type="evidence" value="ECO:0007669"/>
    <property type="project" value="TreeGrafter"/>
</dbReference>
<name>A0A060HDM2_9ARCH</name>
<sequence>MALLSSWLRAIRIRFLLASVIAVSNGLAIAYWKFGTIDPLYAGLTYAGVACLHASVDLLNDYWDHKRGIDSATTRTKFSGGTGVLPENILTPKAVYAAGLMFLILGGAVGAYFVAIRGVTVAVILGFAVVAIYFYSTSIVNSGLGELFVAIKGAMIVLGTFFVQTGLIDPAAIFVGTIVGLLSATVLFVNSFPDFDADRSKGRRTLVILMGKRKAAQAFPVFIIAAYALIVAGIFLGFTKIYSLASLASLPFAVKAAAAMRNDPKTAQEFVPAMSAAVTYSRITGFVLAVSLLF</sequence>
<comment type="pathway">
    <text evidence="2">Quinol/quinone metabolism; menaquinone biosynthesis.</text>
</comment>
<accession>A0A060HDM2</accession>
<dbReference type="InterPro" id="IPR044878">
    <property type="entry name" value="UbiA_sf"/>
</dbReference>
<feature type="transmembrane region" description="Helical" evidence="8">
    <location>
        <begin position="147"/>
        <end position="167"/>
    </location>
</feature>
<evidence type="ECO:0000313" key="9">
    <source>
        <dbReference type="EMBL" id="AIC14809.1"/>
    </source>
</evidence>
<dbReference type="GO" id="GO:0009234">
    <property type="term" value="P:menaquinone biosynthetic process"/>
    <property type="evidence" value="ECO:0007669"/>
    <property type="project" value="UniProtKB-UniPathway"/>
</dbReference>
<feature type="transmembrane region" description="Helical" evidence="8">
    <location>
        <begin position="216"/>
        <end position="235"/>
    </location>
</feature>
<dbReference type="GO" id="GO:0005886">
    <property type="term" value="C:plasma membrane"/>
    <property type="evidence" value="ECO:0007669"/>
    <property type="project" value="UniProtKB-SubCell"/>
</dbReference>